<reference evidence="5 6" key="1">
    <citation type="submission" date="2016-10" db="EMBL/GenBank/DDBJ databases">
        <authorList>
            <person name="de Groot N.N."/>
        </authorList>
    </citation>
    <scope>NUCLEOTIDE SEQUENCE [LARGE SCALE GENOMIC DNA]</scope>
    <source>
        <strain evidence="3 5">CGMCC 1.9095</strain>
        <strain evidence="2 6">DSM 22558</strain>
    </source>
</reference>
<dbReference type="EMBL" id="FOUA01000001">
    <property type="protein sequence ID" value="SFL67792.1"/>
    <property type="molecule type" value="Genomic_DNA"/>
</dbReference>
<dbReference type="Proteomes" id="UP000186904">
    <property type="component" value="Unassembled WGS sequence"/>
</dbReference>
<evidence type="ECO:0000313" key="4">
    <source>
        <dbReference type="EMBL" id="TKA90760.1"/>
    </source>
</evidence>
<proteinExistence type="predicted"/>
<accession>A0A1H9QAJ4</accession>
<dbReference type="InterPro" id="IPR006680">
    <property type="entry name" value="Amidohydro-rel"/>
</dbReference>
<feature type="domain" description="Amidohydrolase-related" evidence="1">
    <location>
        <begin position="11"/>
        <end position="272"/>
    </location>
</feature>
<dbReference type="EMBL" id="FOGN01000001">
    <property type="protein sequence ID" value="SER57460.1"/>
    <property type="molecule type" value="Genomic_DNA"/>
</dbReference>
<evidence type="ECO:0000259" key="1">
    <source>
        <dbReference type="Pfam" id="PF04909"/>
    </source>
</evidence>
<dbReference type="Gene3D" id="3.20.20.140">
    <property type="entry name" value="Metal-dependent hydrolases"/>
    <property type="match status" value="1"/>
</dbReference>
<evidence type="ECO:0000313" key="3">
    <source>
        <dbReference type="EMBL" id="SFL67792.1"/>
    </source>
</evidence>
<dbReference type="PANTHER" id="PTHR35563">
    <property type="entry name" value="BARREL METAL-DEPENDENT HYDROLASE, PUTATIVE (AFU_ORTHOLOGUE AFUA_1G16240)-RELATED"/>
    <property type="match status" value="1"/>
</dbReference>
<evidence type="ECO:0000313" key="7">
    <source>
        <dbReference type="Proteomes" id="UP000305198"/>
    </source>
</evidence>
<evidence type="ECO:0000313" key="5">
    <source>
        <dbReference type="Proteomes" id="UP000186599"/>
    </source>
</evidence>
<dbReference type="EMBL" id="SWAV01000004">
    <property type="protein sequence ID" value="TKA90760.1"/>
    <property type="molecule type" value="Genomic_DNA"/>
</dbReference>
<dbReference type="InterPro" id="IPR032466">
    <property type="entry name" value="Metal_Hydrolase"/>
</dbReference>
<reference evidence="4 7" key="2">
    <citation type="submission" date="2019-04" db="EMBL/GenBank/DDBJ databases">
        <title>Crypto-aerobic microbial life in anoxic (sulfidic) marine sediments.</title>
        <authorList>
            <person name="Bhattacharya S."/>
            <person name="Roy C."/>
            <person name="Mondal N."/>
            <person name="Sarkar J."/>
            <person name="Mandal S."/>
            <person name="Rameez M.J."/>
            <person name="Ghosh W."/>
        </authorList>
    </citation>
    <scope>NUCLEOTIDE SEQUENCE [LARGE SCALE GENOMIC DNA]</scope>
    <source>
        <strain evidence="4 7">SBBB</strain>
    </source>
</reference>
<evidence type="ECO:0000313" key="6">
    <source>
        <dbReference type="Proteomes" id="UP000186904"/>
    </source>
</evidence>
<dbReference type="PANTHER" id="PTHR35563:SF2">
    <property type="entry name" value="BARREL METAL-DEPENDENT HYDROLASE, PUTATIVE (AFU_ORTHOLOGUE AFUA_1G16240)-RELATED"/>
    <property type="match status" value="1"/>
</dbReference>
<dbReference type="STRING" id="653930.SAMN05216589_0951"/>
<name>A0A1H9QAJ4_9GAMM</name>
<sequence>MKSSPLAVTGIDTHAHIFRHDLPMAAGRRYSPSYDALVEDYLAHLLGSGLSHGVLIQPSFLGTDNSFMLEAVRRYPEQLRAVVVVDPQISDAELDRLEASGTVGVRLNLVGLALEDFAQPRWQEFFLKLARRHWSVEIQRGMEDLALILPSILESGVAVVIDHFGLPKGMIDPDHSSHGRFLSLLAHEQLWIKLSATYRNNLTLDQAAANLRVLISACAGHDRFLWGSDWPHTQFEDQVSYVSQYSIIEALLPNPEHRAKVLVDNPGKLFKFA</sequence>
<dbReference type="Proteomes" id="UP000305198">
    <property type="component" value="Unassembled WGS sequence"/>
</dbReference>
<gene>
    <name evidence="4" type="ORF">FA869_11885</name>
    <name evidence="3" type="ORF">SAMN04487855_0674</name>
    <name evidence="2" type="ORF">SAMN05216589_0951</name>
</gene>
<protein>
    <submittedName>
        <fullName evidence="4">Amidohydrolase</fullName>
    </submittedName>
    <submittedName>
        <fullName evidence="2">Predicted metal-dependent hydrolase, TIM-barrel fold</fullName>
    </submittedName>
</protein>
<dbReference type="AlphaFoldDB" id="A0A1H9QAJ4"/>
<organism evidence="2 6">
    <name type="scientific">Halopseudomonas bauzanensis</name>
    <dbReference type="NCBI Taxonomy" id="653930"/>
    <lineage>
        <taxon>Bacteria</taxon>
        <taxon>Pseudomonadati</taxon>
        <taxon>Pseudomonadota</taxon>
        <taxon>Gammaproteobacteria</taxon>
        <taxon>Pseudomonadales</taxon>
        <taxon>Pseudomonadaceae</taxon>
        <taxon>Halopseudomonas</taxon>
    </lineage>
</organism>
<dbReference type="SUPFAM" id="SSF51556">
    <property type="entry name" value="Metallo-dependent hydrolases"/>
    <property type="match status" value="1"/>
</dbReference>
<dbReference type="Pfam" id="PF04909">
    <property type="entry name" value="Amidohydro_2"/>
    <property type="match status" value="1"/>
</dbReference>
<dbReference type="RefSeq" id="WP_074778044.1">
    <property type="nucleotide sequence ID" value="NZ_FOGN01000001.1"/>
</dbReference>
<dbReference type="GO" id="GO:0016787">
    <property type="term" value="F:hydrolase activity"/>
    <property type="evidence" value="ECO:0007669"/>
    <property type="project" value="UniProtKB-KW"/>
</dbReference>
<keyword evidence="5" id="KW-1185">Reference proteome</keyword>
<dbReference type="OrthoDB" id="9787654at2"/>
<dbReference type="Proteomes" id="UP000186599">
    <property type="component" value="Unassembled WGS sequence"/>
</dbReference>
<keyword evidence="2" id="KW-0378">Hydrolase</keyword>
<evidence type="ECO:0000313" key="2">
    <source>
        <dbReference type="EMBL" id="SER57460.1"/>
    </source>
</evidence>
<dbReference type="InterPro" id="IPR052358">
    <property type="entry name" value="Aro_Compnd_Degr_Hydrolases"/>
</dbReference>